<comment type="caution">
    <text evidence="2">The sequence shown here is derived from an EMBL/GenBank/DDBJ whole genome shotgun (WGS) entry which is preliminary data.</text>
</comment>
<feature type="chain" id="PRO_5042969169" description="Accessory gland protein" evidence="1">
    <location>
        <begin position="20"/>
        <end position="213"/>
    </location>
</feature>
<dbReference type="AlphaFoldDB" id="A0AAN9W4B5"/>
<keyword evidence="3" id="KW-1185">Reference proteome</keyword>
<accession>A0AAN9W4B5</accession>
<feature type="signal peptide" evidence="1">
    <location>
        <begin position="1"/>
        <end position="19"/>
    </location>
</feature>
<evidence type="ECO:0008006" key="4">
    <source>
        <dbReference type="Google" id="ProtNLM"/>
    </source>
</evidence>
<dbReference type="EMBL" id="JAZDUA010000037">
    <property type="protein sequence ID" value="KAK7871577.1"/>
    <property type="molecule type" value="Genomic_DNA"/>
</dbReference>
<keyword evidence="1" id="KW-0732">Signal</keyword>
<dbReference type="Gene3D" id="1.10.490.10">
    <property type="entry name" value="Globins"/>
    <property type="match status" value="1"/>
</dbReference>
<dbReference type="GO" id="GO:0019825">
    <property type="term" value="F:oxygen binding"/>
    <property type="evidence" value="ECO:0007669"/>
    <property type="project" value="InterPro"/>
</dbReference>
<name>A0AAN9W4B5_9ORTH</name>
<dbReference type="CDD" id="cd01040">
    <property type="entry name" value="Mb-like"/>
    <property type="match status" value="1"/>
</dbReference>
<gene>
    <name evidence="2" type="ORF">R5R35_010374</name>
</gene>
<evidence type="ECO:0000313" key="3">
    <source>
        <dbReference type="Proteomes" id="UP001378592"/>
    </source>
</evidence>
<dbReference type="InterPro" id="IPR009050">
    <property type="entry name" value="Globin-like_sf"/>
</dbReference>
<sequence>MQAVQAALALAVCAGGALPMGSGSAASGSGGGGRALSSTKNQTVFEAPNHHDVQDVLHGWWTVKRTLPLRYLGVTLLMTFLKLYPEHYDAFAGPGAELHGVERLPQNKPFVAKAVTCAYGMSSMFENMEDLPLVEEIAKQVGERRGRDGVTAESLEDMRDLMLHLVTHYHKKYAELFPLGIVESSTRTLNWIVDMMKKGMQRQADKKKKAAPP</sequence>
<organism evidence="2 3">
    <name type="scientific">Gryllus longicercus</name>
    <dbReference type="NCBI Taxonomy" id="2509291"/>
    <lineage>
        <taxon>Eukaryota</taxon>
        <taxon>Metazoa</taxon>
        <taxon>Ecdysozoa</taxon>
        <taxon>Arthropoda</taxon>
        <taxon>Hexapoda</taxon>
        <taxon>Insecta</taxon>
        <taxon>Pterygota</taxon>
        <taxon>Neoptera</taxon>
        <taxon>Polyneoptera</taxon>
        <taxon>Orthoptera</taxon>
        <taxon>Ensifera</taxon>
        <taxon>Gryllidea</taxon>
        <taxon>Grylloidea</taxon>
        <taxon>Gryllidae</taxon>
        <taxon>Gryllinae</taxon>
        <taxon>Gryllus</taxon>
    </lineage>
</organism>
<dbReference type="InterPro" id="IPR012292">
    <property type="entry name" value="Globin/Proto"/>
</dbReference>
<reference evidence="2 3" key="1">
    <citation type="submission" date="2024-03" db="EMBL/GenBank/DDBJ databases">
        <title>The genome assembly and annotation of the cricket Gryllus longicercus Weissman &amp; Gray.</title>
        <authorList>
            <person name="Szrajer S."/>
            <person name="Gray D."/>
            <person name="Ylla G."/>
        </authorList>
    </citation>
    <scope>NUCLEOTIDE SEQUENCE [LARGE SCALE GENOMIC DNA]</scope>
    <source>
        <strain evidence="2">DAG 2021-001</strain>
        <tissue evidence="2">Whole body minus gut</tissue>
    </source>
</reference>
<dbReference type="InterPro" id="IPR044399">
    <property type="entry name" value="Mb-like_M"/>
</dbReference>
<dbReference type="Proteomes" id="UP001378592">
    <property type="component" value="Unassembled WGS sequence"/>
</dbReference>
<dbReference type="GO" id="GO:0020037">
    <property type="term" value="F:heme binding"/>
    <property type="evidence" value="ECO:0007669"/>
    <property type="project" value="InterPro"/>
</dbReference>
<evidence type="ECO:0000256" key="1">
    <source>
        <dbReference type="SAM" id="SignalP"/>
    </source>
</evidence>
<dbReference type="SUPFAM" id="SSF46458">
    <property type="entry name" value="Globin-like"/>
    <property type="match status" value="1"/>
</dbReference>
<proteinExistence type="predicted"/>
<protein>
    <recommendedName>
        <fullName evidence="4">Accessory gland protein</fullName>
    </recommendedName>
</protein>
<evidence type="ECO:0000313" key="2">
    <source>
        <dbReference type="EMBL" id="KAK7871577.1"/>
    </source>
</evidence>